<gene>
    <name evidence="4" type="ORF">JS756_30165</name>
</gene>
<dbReference type="Pfam" id="PF01613">
    <property type="entry name" value="Flavin_Reduct"/>
    <property type="match status" value="1"/>
</dbReference>
<dbReference type="InterPro" id="IPR050268">
    <property type="entry name" value="NADH-dep_flavin_reductase"/>
</dbReference>
<dbReference type="EMBL" id="JAFFZS010000037">
    <property type="protein sequence ID" value="MBN0048303.1"/>
    <property type="molecule type" value="Genomic_DNA"/>
</dbReference>
<dbReference type="PANTHER" id="PTHR30466">
    <property type="entry name" value="FLAVIN REDUCTASE"/>
    <property type="match status" value="1"/>
</dbReference>
<evidence type="ECO:0000313" key="4">
    <source>
        <dbReference type="EMBL" id="MBN0048303.1"/>
    </source>
</evidence>
<accession>A0ABS2VYS5</accession>
<feature type="domain" description="Flavin reductase like" evidence="3">
    <location>
        <begin position="26"/>
        <end position="170"/>
    </location>
</feature>
<evidence type="ECO:0000259" key="3">
    <source>
        <dbReference type="SMART" id="SM00903"/>
    </source>
</evidence>
<dbReference type="SMART" id="SM00903">
    <property type="entry name" value="Flavin_Reduct"/>
    <property type="match status" value="1"/>
</dbReference>
<keyword evidence="5" id="KW-1185">Reference proteome</keyword>
<dbReference type="InterPro" id="IPR012349">
    <property type="entry name" value="Split_barrel_FMN-bd"/>
</dbReference>
<sequence>MSAAARSLTRTHERQPIEPLSLRRVCGLFTTGVTVITTGPDGRADGTTVNSFTSVSLEPPLVLFCLHKQSRLHSLLQESGGFTVNFLSARQQPLARHFAERRPDVFDGLPHHFTADGLPVLSEALAHLTCTTVDIHGAGDHDILVGEVVELGVPQHGQEPLIFFDGSLGPLQTGPGLFGHTGPEHAAARRSEVPAPARQAS</sequence>
<name>A0ABS2VYS5_STRAS</name>
<organism evidence="4 5">
    <name type="scientific">Streptomyces actuosus</name>
    <dbReference type="NCBI Taxonomy" id="1885"/>
    <lineage>
        <taxon>Bacteria</taxon>
        <taxon>Bacillati</taxon>
        <taxon>Actinomycetota</taxon>
        <taxon>Actinomycetes</taxon>
        <taxon>Kitasatosporales</taxon>
        <taxon>Streptomycetaceae</taxon>
        <taxon>Streptomyces</taxon>
    </lineage>
</organism>
<dbReference type="Gene3D" id="2.30.110.10">
    <property type="entry name" value="Electron Transport, Fmn-binding Protein, Chain A"/>
    <property type="match status" value="1"/>
</dbReference>
<dbReference type="Proteomes" id="UP000788262">
    <property type="component" value="Unassembled WGS sequence"/>
</dbReference>
<evidence type="ECO:0000256" key="2">
    <source>
        <dbReference type="SAM" id="MobiDB-lite"/>
    </source>
</evidence>
<dbReference type="PANTHER" id="PTHR30466:SF1">
    <property type="entry name" value="FMN REDUCTASE (NADH) RUTF"/>
    <property type="match status" value="1"/>
</dbReference>
<comment type="caution">
    <text evidence="4">The sequence shown here is derived from an EMBL/GenBank/DDBJ whole genome shotgun (WGS) entry which is preliminary data.</text>
</comment>
<dbReference type="RefSeq" id="WP_205386432.1">
    <property type="nucleotide sequence ID" value="NZ_JAFFZS010000037.1"/>
</dbReference>
<keyword evidence="1" id="KW-0560">Oxidoreductase</keyword>
<dbReference type="SUPFAM" id="SSF50475">
    <property type="entry name" value="FMN-binding split barrel"/>
    <property type="match status" value="1"/>
</dbReference>
<feature type="region of interest" description="Disordered" evidence="2">
    <location>
        <begin position="178"/>
        <end position="201"/>
    </location>
</feature>
<reference evidence="4 5" key="1">
    <citation type="submission" date="2021-02" db="EMBL/GenBank/DDBJ databases">
        <title>Whole genome sequencing of Streptomyces actuosus VRA1.</title>
        <authorList>
            <person name="Sen G."/>
            <person name="Sen A."/>
        </authorList>
    </citation>
    <scope>NUCLEOTIDE SEQUENCE [LARGE SCALE GENOMIC DNA]</scope>
    <source>
        <strain evidence="4 5">VRA1</strain>
    </source>
</reference>
<protein>
    <submittedName>
        <fullName evidence="4">Flavin reductase</fullName>
    </submittedName>
</protein>
<evidence type="ECO:0000256" key="1">
    <source>
        <dbReference type="ARBA" id="ARBA00023002"/>
    </source>
</evidence>
<proteinExistence type="predicted"/>
<evidence type="ECO:0000313" key="5">
    <source>
        <dbReference type="Proteomes" id="UP000788262"/>
    </source>
</evidence>
<dbReference type="InterPro" id="IPR002563">
    <property type="entry name" value="Flavin_Rdtase-like_dom"/>
</dbReference>
<feature type="compositionally biased region" description="Basic and acidic residues" evidence="2">
    <location>
        <begin position="182"/>
        <end position="192"/>
    </location>
</feature>